<dbReference type="InterPro" id="IPR029062">
    <property type="entry name" value="Class_I_gatase-like"/>
</dbReference>
<dbReference type="OrthoDB" id="9807329at2"/>
<evidence type="ECO:0000256" key="7">
    <source>
        <dbReference type="SAM" id="SignalP"/>
    </source>
</evidence>
<dbReference type="GO" id="GO:0008236">
    <property type="term" value="F:serine-type peptidase activity"/>
    <property type="evidence" value="ECO:0007669"/>
    <property type="project" value="UniProtKB-KW"/>
</dbReference>
<evidence type="ECO:0000256" key="4">
    <source>
        <dbReference type="ARBA" id="ARBA00022801"/>
    </source>
</evidence>
<dbReference type="InterPro" id="IPR006311">
    <property type="entry name" value="TAT_signal"/>
</dbReference>
<feature type="active site" description="Charge relay system" evidence="6">
    <location>
        <position position="324"/>
    </location>
</feature>
<dbReference type="CDD" id="cd07025">
    <property type="entry name" value="Peptidase_S66"/>
    <property type="match status" value="1"/>
</dbReference>
<evidence type="ECO:0000256" key="5">
    <source>
        <dbReference type="ARBA" id="ARBA00022825"/>
    </source>
</evidence>
<dbReference type="InterPro" id="IPR040921">
    <property type="entry name" value="Peptidase_S66C"/>
</dbReference>
<dbReference type="InterPro" id="IPR040449">
    <property type="entry name" value="Peptidase_S66_N"/>
</dbReference>
<evidence type="ECO:0000256" key="3">
    <source>
        <dbReference type="ARBA" id="ARBA00022670"/>
    </source>
</evidence>
<dbReference type="SUPFAM" id="SSF52317">
    <property type="entry name" value="Class I glutamine amidotransferase-like"/>
    <property type="match status" value="1"/>
</dbReference>
<dbReference type="EMBL" id="JACU01000008">
    <property type="protein sequence ID" value="KMS52695.1"/>
    <property type="molecule type" value="Genomic_DNA"/>
</dbReference>
<dbReference type="AlphaFoldDB" id="A0A0J8AC20"/>
<dbReference type="Pfam" id="PF02016">
    <property type="entry name" value="Peptidase_S66"/>
    <property type="match status" value="1"/>
</dbReference>
<comment type="caution">
    <text evidence="10">The sequence shown here is derived from an EMBL/GenBank/DDBJ whole genome shotgun (WGS) entry which is preliminary data.</text>
</comment>
<dbReference type="Pfam" id="PF17676">
    <property type="entry name" value="Peptidase_S66C"/>
    <property type="match status" value="1"/>
</dbReference>
<evidence type="ECO:0000313" key="11">
    <source>
        <dbReference type="Proteomes" id="UP000052268"/>
    </source>
</evidence>
<keyword evidence="11" id="KW-1185">Reference proteome</keyword>
<dbReference type="PANTHER" id="PTHR30237:SF2">
    <property type="entry name" value="MUREIN TETRAPEPTIDE CARBOXYPEPTIDASE"/>
    <property type="match status" value="1"/>
</dbReference>
<dbReference type="PANTHER" id="PTHR30237">
    <property type="entry name" value="MURAMOYLTETRAPEPTIDE CARBOXYPEPTIDASE"/>
    <property type="match status" value="1"/>
</dbReference>
<accession>A0A0J8AC20</accession>
<dbReference type="SUPFAM" id="SSF141986">
    <property type="entry name" value="LD-carboxypeptidase A C-terminal domain-like"/>
    <property type="match status" value="1"/>
</dbReference>
<dbReference type="InterPro" id="IPR027478">
    <property type="entry name" value="LdcA_N"/>
</dbReference>
<dbReference type="InterPro" id="IPR027461">
    <property type="entry name" value="Carboxypeptidase_A_C_sf"/>
</dbReference>
<dbReference type="GO" id="GO:0006508">
    <property type="term" value="P:proteolysis"/>
    <property type="evidence" value="ECO:0007669"/>
    <property type="project" value="UniProtKB-KW"/>
</dbReference>
<name>A0A0J8AC20_9SPHN</name>
<evidence type="ECO:0000256" key="1">
    <source>
        <dbReference type="ARBA" id="ARBA00010233"/>
    </source>
</evidence>
<dbReference type="PATRIC" id="fig|1114963.3.peg.3742"/>
<dbReference type="Gene3D" id="3.50.30.60">
    <property type="entry name" value="LD-carboxypeptidase A C-terminal domain-like"/>
    <property type="match status" value="1"/>
</dbReference>
<dbReference type="GO" id="GO:0004180">
    <property type="term" value="F:carboxypeptidase activity"/>
    <property type="evidence" value="ECO:0007669"/>
    <property type="project" value="UniProtKB-KW"/>
</dbReference>
<dbReference type="Gene3D" id="3.40.50.10740">
    <property type="entry name" value="Class I glutamine amidotransferase-like"/>
    <property type="match status" value="1"/>
</dbReference>
<organism evidence="10 11">
    <name type="scientific">Novosphingobium barchaimii LL02</name>
    <dbReference type="NCBI Taxonomy" id="1114963"/>
    <lineage>
        <taxon>Bacteria</taxon>
        <taxon>Pseudomonadati</taxon>
        <taxon>Pseudomonadota</taxon>
        <taxon>Alphaproteobacteria</taxon>
        <taxon>Sphingomonadales</taxon>
        <taxon>Sphingomonadaceae</taxon>
        <taxon>Novosphingobium</taxon>
    </lineage>
</organism>
<dbReference type="RefSeq" id="WP_082699857.1">
    <property type="nucleotide sequence ID" value="NZ_KQ130456.1"/>
</dbReference>
<dbReference type="Proteomes" id="UP000052268">
    <property type="component" value="Unassembled WGS sequence"/>
</dbReference>
<keyword evidence="5" id="KW-0720">Serine protease</keyword>
<feature type="domain" description="LD-carboxypeptidase C-terminal" evidence="9">
    <location>
        <begin position="222"/>
        <end position="339"/>
    </location>
</feature>
<dbReference type="PROSITE" id="PS51318">
    <property type="entry name" value="TAT"/>
    <property type="match status" value="1"/>
</dbReference>
<dbReference type="InterPro" id="IPR003507">
    <property type="entry name" value="S66_fam"/>
</dbReference>
<comment type="similarity">
    <text evidence="1">Belongs to the peptidase S66 family.</text>
</comment>
<evidence type="ECO:0000259" key="9">
    <source>
        <dbReference type="Pfam" id="PF17676"/>
    </source>
</evidence>
<feature type="active site" description="Nucleophile" evidence="6">
    <location>
        <position position="150"/>
    </location>
</feature>
<keyword evidence="7" id="KW-0732">Signal</keyword>
<proteinExistence type="inferred from homology"/>
<keyword evidence="3" id="KW-0645">Protease</keyword>
<evidence type="ECO:0000256" key="2">
    <source>
        <dbReference type="ARBA" id="ARBA00022645"/>
    </source>
</evidence>
<reference evidence="10 11" key="1">
    <citation type="journal article" date="2015" name="G3 (Bethesda)">
        <title>Insights into Ongoing Evolution of the Hexachlorocyclohexane Catabolic Pathway from Comparative Genomics of Ten Sphingomonadaceae Strains.</title>
        <authorList>
            <person name="Pearce S.L."/>
            <person name="Oakeshott J.G."/>
            <person name="Pandey G."/>
        </authorList>
    </citation>
    <scope>NUCLEOTIDE SEQUENCE [LARGE SCALE GENOMIC DNA]</scope>
    <source>
        <strain evidence="10 11">LL02</strain>
    </source>
</reference>
<keyword evidence="2 10" id="KW-0121">Carboxypeptidase</keyword>
<evidence type="ECO:0000259" key="8">
    <source>
        <dbReference type="Pfam" id="PF02016"/>
    </source>
</evidence>
<protein>
    <submittedName>
        <fullName evidence="10">Peptidase U61 LD-carboxypeptidase A</fullName>
    </submittedName>
</protein>
<feature type="domain" description="LD-carboxypeptidase N-terminal" evidence="8">
    <location>
        <begin position="54"/>
        <end position="169"/>
    </location>
</feature>
<feature type="signal peptide" evidence="7">
    <location>
        <begin position="1"/>
        <end position="27"/>
    </location>
</feature>
<evidence type="ECO:0000313" key="10">
    <source>
        <dbReference type="EMBL" id="KMS52695.1"/>
    </source>
</evidence>
<keyword evidence="4" id="KW-0378">Hydrolase</keyword>
<dbReference type="PIRSF" id="PIRSF028757">
    <property type="entry name" value="LD-carboxypeptidase"/>
    <property type="match status" value="1"/>
</dbReference>
<evidence type="ECO:0000256" key="6">
    <source>
        <dbReference type="PIRSR" id="PIRSR028757-1"/>
    </source>
</evidence>
<gene>
    <name evidence="10" type="ORF">V474_24440</name>
</gene>
<feature type="chain" id="PRO_5005293421" evidence="7">
    <location>
        <begin position="28"/>
        <end position="354"/>
    </location>
</feature>
<sequence length="354" mass="37171">MTIGQTLTRRRALVNLGAGLCALPALGAFARTAPTPVSGNMVRPPRLRNGDVLGLVAPAGFIADRFGLDEIAATVRAMGLEPRFAPHITAREGYLAGSDEARARDLMTMFADDTVRGLMAVRGGWGSARLLPHLDFASIARKPKLFAGFSDNTALCLALARAGVVSIHGPNAAASWPPSAWDAFRQVAFEGAMPTYSVAAYAGPNLGGRVSPTKTFHGGKARGRLLGGNLAVFTALVGTPWLPDFDGAILFLEETNESEYRVDRMLTQLALAGILGKVAGVVFGQCTHCENPDGGFSNFTVYEVLDRRFAALGVPAFQGAMIGHVAGQISIPVGAMAEIDADAGTIRLLEPAVI</sequence>
<feature type="active site" description="Charge relay system" evidence="6">
    <location>
        <position position="253"/>
    </location>
</feature>